<comment type="caution">
    <text evidence="1">The sequence shown here is derived from an EMBL/GenBank/DDBJ whole genome shotgun (WGS) entry which is preliminary data.</text>
</comment>
<proteinExistence type="predicted"/>
<evidence type="ECO:0000313" key="2">
    <source>
        <dbReference type="Proteomes" id="UP000299102"/>
    </source>
</evidence>
<sequence length="11" mass="1389">EEEPEDEDEIR</sequence>
<accession>A0A4C1SD35</accession>
<dbReference type="Proteomes" id="UP000299102">
    <property type="component" value="Unassembled WGS sequence"/>
</dbReference>
<keyword evidence="2" id="KW-1185">Reference proteome</keyword>
<organism evidence="1 2">
    <name type="scientific">Eumeta variegata</name>
    <name type="common">Bagworm moth</name>
    <name type="synonym">Eumeta japonica</name>
    <dbReference type="NCBI Taxonomy" id="151549"/>
    <lineage>
        <taxon>Eukaryota</taxon>
        <taxon>Metazoa</taxon>
        <taxon>Ecdysozoa</taxon>
        <taxon>Arthropoda</taxon>
        <taxon>Hexapoda</taxon>
        <taxon>Insecta</taxon>
        <taxon>Pterygota</taxon>
        <taxon>Neoptera</taxon>
        <taxon>Endopterygota</taxon>
        <taxon>Lepidoptera</taxon>
        <taxon>Glossata</taxon>
        <taxon>Ditrysia</taxon>
        <taxon>Tineoidea</taxon>
        <taxon>Psychidae</taxon>
        <taxon>Oiketicinae</taxon>
        <taxon>Eumeta</taxon>
    </lineage>
</organism>
<dbReference type="EMBL" id="BGZK01006483">
    <property type="protein sequence ID" value="GBO99009.1"/>
    <property type="molecule type" value="Genomic_DNA"/>
</dbReference>
<protein>
    <submittedName>
        <fullName evidence="1">Uncharacterized protein</fullName>
    </submittedName>
</protein>
<gene>
    <name evidence="1" type="ORF">EVAR_68762_1</name>
</gene>
<reference evidence="1 2" key="1">
    <citation type="journal article" date="2019" name="Commun. Biol.">
        <title>The bagworm genome reveals a unique fibroin gene that provides high tensile strength.</title>
        <authorList>
            <person name="Kono N."/>
            <person name="Nakamura H."/>
            <person name="Ohtoshi R."/>
            <person name="Tomita M."/>
            <person name="Numata K."/>
            <person name="Arakawa K."/>
        </authorList>
    </citation>
    <scope>NUCLEOTIDE SEQUENCE [LARGE SCALE GENOMIC DNA]</scope>
</reference>
<feature type="non-terminal residue" evidence="1">
    <location>
        <position position="1"/>
    </location>
</feature>
<evidence type="ECO:0000313" key="1">
    <source>
        <dbReference type="EMBL" id="GBO99009.1"/>
    </source>
</evidence>
<name>A0A4C1SD35_EUMVA</name>